<dbReference type="OrthoDB" id="404043at2"/>
<reference evidence="2 3" key="1">
    <citation type="submission" date="2014-02" db="EMBL/GenBank/DDBJ databases">
        <title>Genome sequence of Ureaplasma diversum strain 246.</title>
        <authorList>
            <person name="Sirand-Pugnet P."/>
            <person name="Breton M."/>
            <person name="Dordet-Frisoni E."/>
            <person name="Baranowski E."/>
            <person name="Barre A."/>
            <person name="Couture C."/>
            <person name="Dupuy V."/>
            <person name="Gaurivaud P."/>
            <person name="Jacob D."/>
            <person name="Lemaitre C."/>
            <person name="Manso-Silvan L."/>
            <person name="Nikolski M."/>
            <person name="Nouvel L.-X."/>
            <person name="Poumarat F."/>
            <person name="Tardy F."/>
            <person name="Thebault P."/>
            <person name="Theil S."/>
            <person name="Citti C."/>
            <person name="Thiaucourt F."/>
            <person name="Blanchard A."/>
        </authorList>
    </citation>
    <scope>NUCLEOTIDE SEQUENCE [LARGE SCALE GENOMIC DNA]</scope>
    <source>
        <strain evidence="2 3">NCTC 246</strain>
    </source>
</reference>
<name>A0A084F141_9BACT</name>
<organism evidence="2 3">
    <name type="scientific">Ureaplasma diversum NCTC 246</name>
    <dbReference type="NCBI Taxonomy" id="1188241"/>
    <lineage>
        <taxon>Bacteria</taxon>
        <taxon>Bacillati</taxon>
        <taxon>Mycoplasmatota</taxon>
        <taxon>Mycoplasmoidales</taxon>
        <taxon>Mycoplasmoidaceae</taxon>
        <taxon>Ureaplasma</taxon>
    </lineage>
</organism>
<evidence type="ECO:0000313" key="3">
    <source>
        <dbReference type="Proteomes" id="UP000028537"/>
    </source>
</evidence>
<keyword evidence="1" id="KW-0812">Transmembrane</keyword>
<dbReference type="RefSeq" id="WP_051749383.1">
    <property type="nucleotide sequence ID" value="NZ_JFDP01000032.1"/>
</dbReference>
<feature type="transmembrane region" description="Helical" evidence="1">
    <location>
        <begin position="134"/>
        <end position="155"/>
    </location>
</feature>
<dbReference type="Proteomes" id="UP000028537">
    <property type="component" value="Unassembled WGS sequence"/>
</dbReference>
<feature type="transmembrane region" description="Helical" evidence="1">
    <location>
        <begin position="100"/>
        <end position="122"/>
    </location>
</feature>
<feature type="transmembrane region" description="Helical" evidence="1">
    <location>
        <begin position="192"/>
        <end position="221"/>
    </location>
</feature>
<sequence length="231" mass="26968">MKLNFETAKRKLKLAFSRNKKYEPVGVIIKQYTTSSLVLGISILVCYGSSFLKFSFLSLDFSLACLSVLVFRVRYKYALLATILLCISNLMHSSNWVGLLVVSLNNLLFMHLLILFYHLYYLRVKKQIMIHLSIIFFISSVITLLFNVIMNGILYTPLYWYSFNLIKNPSILAAKTFYEQKPNLYLLYVPDYWAGIFTLYTIFNLIKYSVVAFVATILSYISYRTNKSFHY</sequence>
<dbReference type="eggNOG" id="ENOG50343JE">
    <property type="taxonomic scope" value="Bacteria"/>
</dbReference>
<dbReference type="NCBIfam" id="NF046054">
    <property type="entry name" value="memb_MPN527"/>
    <property type="match status" value="1"/>
</dbReference>
<keyword evidence="1" id="KW-0472">Membrane</keyword>
<dbReference type="EMBL" id="JFDP01000032">
    <property type="protein sequence ID" value="KEZ23933.1"/>
    <property type="molecule type" value="Genomic_DNA"/>
</dbReference>
<evidence type="ECO:0000313" key="2">
    <source>
        <dbReference type="EMBL" id="KEZ23933.1"/>
    </source>
</evidence>
<evidence type="ECO:0000256" key="1">
    <source>
        <dbReference type="SAM" id="Phobius"/>
    </source>
</evidence>
<comment type="caution">
    <text evidence="2">The sequence shown here is derived from an EMBL/GenBank/DDBJ whole genome shotgun (WGS) entry which is preliminary data.</text>
</comment>
<dbReference type="Gene3D" id="1.10.1760.20">
    <property type="match status" value="1"/>
</dbReference>
<dbReference type="AlphaFoldDB" id="A0A084F141"/>
<keyword evidence="3" id="KW-1185">Reference proteome</keyword>
<accession>A0A084F141</accession>
<keyword evidence="1" id="KW-1133">Transmembrane helix</keyword>
<gene>
    <name evidence="2" type="ORF">UDIV_1960</name>
</gene>
<proteinExistence type="predicted"/>
<protein>
    <submittedName>
        <fullName evidence="2">Uncharacterized protein</fullName>
    </submittedName>
</protein>